<dbReference type="EMBL" id="JBIYEW010000003">
    <property type="protein sequence ID" value="MFK4640544.1"/>
    <property type="molecule type" value="Genomic_DNA"/>
</dbReference>
<dbReference type="Proteomes" id="UP001620520">
    <property type="component" value="Unassembled WGS sequence"/>
</dbReference>
<gene>
    <name evidence="3" type="ORF">ABIA52_003433</name>
</gene>
<feature type="compositionally biased region" description="Low complexity" evidence="1">
    <location>
        <begin position="269"/>
        <end position="279"/>
    </location>
</feature>
<dbReference type="RefSeq" id="WP_404595161.1">
    <property type="nucleotide sequence ID" value="NZ_JBIYEW010000003.1"/>
</dbReference>
<organism evidence="3 4">
    <name type="scientific">Paenarthrobacter histidinolovorans</name>
    <dbReference type="NCBI Taxonomy" id="43664"/>
    <lineage>
        <taxon>Bacteria</taxon>
        <taxon>Bacillati</taxon>
        <taxon>Actinomycetota</taxon>
        <taxon>Actinomycetes</taxon>
        <taxon>Micrococcales</taxon>
        <taxon>Micrococcaceae</taxon>
        <taxon>Paenarthrobacter</taxon>
    </lineage>
</organism>
<evidence type="ECO:0000313" key="4">
    <source>
        <dbReference type="Proteomes" id="UP001620520"/>
    </source>
</evidence>
<protein>
    <submittedName>
        <fullName evidence="3">Uncharacterized protein</fullName>
    </submittedName>
</protein>
<reference evidence="3 4" key="1">
    <citation type="submission" date="2024-10" db="EMBL/GenBank/DDBJ databases">
        <title>Novel secondary metabolite-producing bacteria for plant disease control.</title>
        <authorList>
            <person name="Chevrette M."/>
        </authorList>
    </citation>
    <scope>NUCLEOTIDE SEQUENCE [LARGE SCALE GENOMIC DNA]</scope>
    <source>
        <strain evidence="3 4">J30 TE3557</strain>
    </source>
</reference>
<keyword evidence="2" id="KW-0812">Transmembrane</keyword>
<evidence type="ECO:0000256" key="2">
    <source>
        <dbReference type="SAM" id="Phobius"/>
    </source>
</evidence>
<name>A0ABW8NAD8_9MICC</name>
<evidence type="ECO:0000313" key="3">
    <source>
        <dbReference type="EMBL" id="MFK4640544.1"/>
    </source>
</evidence>
<sequence>MNEHNSPAAPQPGPAPESEPETAGQPGSPSTTAEPYAGWGAPPSSASQGWGKQQHELPTAARGGRAVKRVLMVAGIAVVVVAGTAAGFYSLGSAGSADAANVPPGQTDAGGLGGQAVPGQGGTGQDGVTQDGMTQDGMGRPGQGQMGGNMPPEGLGLAGGPGAAVHSEYVVLRDGAYVAMADQLGTVTDVSSASLTVKSADGFTRSYAVSSETAVAQGIRQRGTATSPLTLADVAAGSAVRVTAAKDGDNYTAESIRLTPTTGQGGTSSQGSTPGGTSS</sequence>
<keyword evidence="4" id="KW-1185">Reference proteome</keyword>
<feature type="region of interest" description="Disordered" evidence="1">
    <location>
        <begin position="1"/>
        <end position="58"/>
    </location>
</feature>
<proteinExistence type="predicted"/>
<feature type="region of interest" description="Disordered" evidence="1">
    <location>
        <begin position="249"/>
        <end position="279"/>
    </location>
</feature>
<keyword evidence="2" id="KW-1133">Transmembrane helix</keyword>
<keyword evidence="2" id="KW-0472">Membrane</keyword>
<feature type="transmembrane region" description="Helical" evidence="2">
    <location>
        <begin position="70"/>
        <end position="91"/>
    </location>
</feature>
<evidence type="ECO:0000256" key="1">
    <source>
        <dbReference type="SAM" id="MobiDB-lite"/>
    </source>
</evidence>
<feature type="region of interest" description="Disordered" evidence="1">
    <location>
        <begin position="102"/>
        <end position="159"/>
    </location>
</feature>
<comment type="caution">
    <text evidence="3">The sequence shown here is derived from an EMBL/GenBank/DDBJ whole genome shotgun (WGS) entry which is preliminary data.</text>
</comment>
<feature type="compositionally biased region" description="Low complexity" evidence="1">
    <location>
        <begin position="126"/>
        <end position="138"/>
    </location>
</feature>
<accession>A0ABW8NAD8</accession>
<feature type="compositionally biased region" description="Gly residues" evidence="1">
    <location>
        <begin position="108"/>
        <end position="125"/>
    </location>
</feature>